<name>A0ABR1EGV2_NECAM</name>
<dbReference type="Proteomes" id="UP001303046">
    <property type="component" value="Unassembled WGS sequence"/>
</dbReference>
<dbReference type="EMBL" id="JAVFWL010000006">
    <property type="protein sequence ID" value="KAK6761688.1"/>
    <property type="molecule type" value="Genomic_DNA"/>
</dbReference>
<reference evidence="1 2" key="1">
    <citation type="submission" date="2023-08" db="EMBL/GenBank/DDBJ databases">
        <title>A Necator americanus chromosomal reference genome.</title>
        <authorList>
            <person name="Ilik V."/>
            <person name="Petrzelkova K.J."/>
            <person name="Pardy F."/>
            <person name="Fuh T."/>
            <person name="Niatou-Singa F.S."/>
            <person name="Gouil Q."/>
            <person name="Baker L."/>
            <person name="Ritchie M.E."/>
            <person name="Jex A.R."/>
            <person name="Gazzola D."/>
            <person name="Li H."/>
            <person name="Toshio Fujiwara R."/>
            <person name="Zhan B."/>
            <person name="Aroian R.V."/>
            <person name="Pafco B."/>
            <person name="Schwarz E.M."/>
        </authorList>
    </citation>
    <scope>NUCLEOTIDE SEQUENCE [LARGE SCALE GENOMIC DNA]</scope>
    <source>
        <strain evidence="1 2">Aroian</strain>
        <tissue evidence="1">Whole animal</tissue>
    </source>
</reference>
<sequence length="305" mass="34606">MKAESFKTTKRCLSLETLEYIHSDGAEYVASTRKAQRRAVSLAEAAEEEKSTGCARRDFVNRKTKMTAFRNPKRITTVSEGKWSKFLPSEVQHAIMSVRNRTGPVNNEIRSEHLKNFPPVLVNNMVKLFTHYLSECKILKQWKTSRAVFLCKKGDPHGIDNYRPSAYYPSPTSSLQEVNRIENVLNKGQSCQQVGPLEKAMRMVGWDDMEVKADGLQLSLKKTMFMRNGWVSDASFMFDGTNISECTNYVYLGWEKNMKNVLSSPSCAGGNELLGEFIRASRMYLRRPGSPGSELTSSTPQHFFL</sequence>
<accession>A0ABR1EGV2</accession>
<evidence type="ECO:0000313" key="2">
    <source>
        <dbReference type="Proteomes" id="UP001303046"/>
    </source>
</evidence>
<comment type="caution">
    <text evidence="1">The sequence shown here is derived from an EMBL/GenBank/DDBJ whole genome shotgun (WGS) entry which is preliminary data.</text>
</comment>
<gene>
    <name evidence="1" type="primary">Necator_chrX.g22843</name>
    <name evidence="1" type="ORF">RB195_022680</name>
</gene>
<keyword evidence="2" id="KW-1185">Reference proteome</keyword>
<organism evidence="1 2">
    <name type="scientific">Necator americanus</name>
    <name type="common">Human hookworm</name>
    <dbReference type="NCBI Taxonomy" id="51031"/>
    <lineage>
        <taxon>Eukaryota</taxon>
        <taxon>Metazoa</taxon>
        <taxon>Ecdysozoa</taxon>
        <taxon>Nematoda</taxon>
        <taxon>Chromadorea</taxon>
        <taxon>Rhabditida</taxon>
        <taxon>Rhabditina</taxon>
        <taxon>Rhabditomorpha</taxon>
        <taxon>Strongyloidea</taxon>
        <taxon>Ancylostomatidae</taxon>
        <taxon>Bunostominae</taxon>
        <taxon>Necator</taxon>
    </lineage>
</organism>
<evidence type="ECO:0000313" key="1">
    <source>
        <dbReference type="EMBL" id="KAK6761688.1"/>
    </source>
</evidence>
<protein>
    <submittedName>
        <fullName evidence="1">Uncharacterized protein</fullName>
    </submittedName>
</protein>
<proteinExistence type="predicted"/>